<dbReference type="EMBL" id="PP511661">
    <property type="protein sequence ID" value="XCD06351.1"/>
    <property type="molecule type" value="Genomic_DNA"/>
</dbReference>
<evidence type="ECO:0000313" key="2">
    <source>
        <dbReference type="EMBL" id="XCD04694.1"/>
    </source>
</evidence>
<evidence type="ECO:0000313" key="4">
    <source>
        <dbReference type="EMBL" id="XCD06003.1"/>
    </source>
</evidence>
<reference evidence="1" key="1">
    <citation type="submission" date="2024-03" db="EMBL/GenBank/DDBJ databases">
        <title>Diverse circular DNA viruses in blood, oral, and fecal samples of captive lemurs.</title>
        <authorList>
            <person name="Paietta E.N."/>
            <person name="Kraberger S."/>
            <person name="Lund M.C."/>
            <person name="Custer J.M."/>
            <person name="Vargas K.M."/>
            <person name="Ehmke E.E."/>
            <person name="Yoder A.D."/>
            <person name="Varsani A."/>
        </authorList>
    </citation>
    <scope>NUCLEOTIDE SEQUENCE</scope>
    <source>
        <strain evidence="1">Duke_21_53</strain>
        <strain evidence="2">Duke_24FF_996</strain>
        <strain evidence="3">Duke_24FS_60</strain>
        <strain evidence="4">Duke_25FF_1053</strain>
        <strain evidence="5">Duke_25FS_76</strain>
        <strain evidence="6">Duke_26_44</strain>
        <strain evidence="7">Duke_29_30</strain>
    </source>
</reference>
<protein>
    <submittedName>
        <fullName evidence="1">Uncharacterized protein</fullName>
    </submittedName>
</protein>
<dbReference type="EMBL" id="PP511724">
    <property type="protein sequence ID" value="XCD06888.1"/>
    <property type="molecule type" value="Genomic_DNA"/>
</dbReference>
<evidence type="ECO:0000313" key="1">
    <source>
        <dbReference type="EMBL" id="XCD03936.1"/>
    </source>
</evidence>
<dbReference type="EMBL" id="PP511862">
    <property type="protein sequence ID" value="XCD08143.1"/>
    <property type="molecule type" value="Genomic_DNA"/>
</dbReference>
<evidence type="ECO:0000313" key="7">
    <source>
        <dbReference type="EMBL" id="XCD08143.1"/>
    </source>
</evidence>
<sequence length="80" mass="9198">MNQEWENPFSIGTNENNETVIRLGGQLASKKTFDNIEEAKQYIESKPWDLLAILSIAMAKTTFSAIYESIKEDKEEEEQL</sequence>
<accession>A0AAU8AWI3</accession>
<dbReference type="EMBL" id="PP511622">
    <property type="protein sequence ID" value="XCD06003.1"/>
    <property type="molecule type" value="Genomic_DNA"/>
</dbReference>
<dbReference type="EMBL" id="PP511541">
    <property type="protein sequence ID" value="XCD05288.1"/>
    <property type="molecule type" value="Genomic_DNA"/>
</dbReference>
<dbReference type="EMBL" id="PP511495">
    <property type="protein sequence ID" value="XCD04694.1"/>
    <property type="molecule type" value="Genomic_DNA"/>
</dbReference>
<organism evidence="1">
    <name type="scientific">Dulem virus 213</name>
    <dbReference type="NCBI Taxonomy" id="3145690"/>
    <lineage>
        <taxon>Viruses</taxon>
        <taxon>Monodnaviria</taxon>
        <taxon>Sangervirae</taxon>
        <taxon>Phixviricota</taxon>
        <taxon>Malgrandaviricetes</taxon>
        <taxon>Petitvirales</taxon>
        <taxon>Microviridae</taxon>
        <taxon>Microvirus</taxon>
    </lineage>
</organism>
<evidence type="ECO:0000313" key="5">
    <source>
        <dbReference type="EMBL" id="XCD06351.1"/>
    </source>
</evidence>
<dbReference type="EMBL" id="PP511403">
    <property type="protein sequence ID" value="XCD03936.1"/>
    <property type="molecule type" value="Genomic_DNA"/>
</dbReference>
<proteinExistence type="predicted"/>
<evidence type="ECO:0000313" key="6">
    <source>
        <dbReference type="EMBL" id="XCD06888.1"/>
    </source>
</evidence>
<evidence type="ECO:0000313" key="3">
    <source>
        <dbReference type="EMBL" id="XCD05288.1"/>
    </source>
</evidence>
<name>A0AAU8AWI3_9VIRU</name>